<dbReference type="PANTHER" id="PTHR13778:SF47">
    <property type="entry name" value="LIPOPOLYSACCHARIDE 1,3-GALACTOSYLTRANSFERASE"/>
    <property type="match status" value="1"/>
</dbReference>
<keyword evidence="4" id="KW-0479">Metal-binding</keyword>
<dbReference type="GO" id="GO:0016757">
    <property type="term" value="F:glycosyltransferase activity"/>
    <property type="evidence" value="ECO:0007669"/>
    <property type="project" value="UniProtKB-KW"/>
</dbReference>
<dbReference type="GO" id="GO:0046872">
    <property type="term" value="F:metal ion binding"/>
    <property type="evidence" value="ECO:0007669"/>
    <property type="project" value="UniProtKB-KW"/>
</dbReference>
<dbReference type="eggNOG" id="ENOG502QTN8">
    <property type="taxonomic scope" value="Eukaryota"/>
</dbReference>
<dbReference type="PANTHER" id="PTHR13778">
    <property type="entry name" value="GLYCOSYLTRANSFERASE 8 DOMAIN-CONTAINING PROTEIN"/>
    <property type="match status" value="1"/>
</dbReference>
<keyword evidence="3" id="KW-0808">Transferase</keyword>
<dbReference type="SUPFAM" id="SSF53448">
    <property type="entry name" value="Nucleotide-diphospho-sugar transferases"/>
    <property type="match status" value="1"/>
</dbReference>
<dbReference type="OrthoDB" id="411524at2759"/>
<keyword evidence="6" id="KW-1185">Reference proteome</keyword>
<dbReference type="PhylomeDB" id="A0A0D2ULU3"/>
<protein>
    <recommendedName>
        <fullName evidence="7">Hexosyltransferase</fullName>
    </recommendedName>
</protein>
<dbReference type="InterPro" id="IPR029044">
    <property type="entry name" value="Nucleotide-diphossugar_trans"/>
</dbReference>
<dbReference type="Pfam" id="PF01501">
    <property type="entry name" value="Glyco_transf_8"/>
    <property type="match status" value="1"/>
</dbReference>
<evidence type="ECO:0000256" key="4">
    <source>
        <dbReference type="ARBA" id="ARBA00022723"/>
    </source>
</evidence>
<evidence type="ECO:0000313" key="6">
    <source>
        <dbReference type="Proteomes" id="UP000008743"/>
    </source>
</evidence>
<evidence type="ECO:0008006" key="7">
    <source>
        <dbReference type="Google" id="ProtNLM"/>
    </source>
</evidence>
<comment type="similarity">
    <text evidence="1">Belongs to the glycosyltransferase 8 family.</text>
</comment>
<dbReference type="AlphaFoldDB" id="A0A0D2ULU3"/>
<evidence type="ECO:0000256" key="3">
    <source>
        <dbReference type="ARBA" id="ARBA00022679"/>
    </source>
</evidence>
<sequence>MDQQDRSAAEDSNQANGIVPEAARKEPINVMISSDAQTVMGVPTLIQSIFAQTPEPERVVFYIAVGSDTELLRLQRWISLSFWQYSESQFVLKVFPVEWVANKIKIRGRRTELASPANYARYYVLDLFPGISKRVIYLDTDVIVRGDIAEFYKFPLGPDKIAAFAQDCSRNKYKFFINFENAKVQALNIDPDTCSFNAGVYVTDLVRWKKHNITSELEYWMELNTRENVYGGQGSGGGSQPPVLLALFGHVVDLDPKWHVRHLGWHGSNSYQKEYVDEAKLLHWNGQGKPWLRKTVGVANFVHKWREFCVPEPPLADDACTLQAEGEIDAIYVSDQVLDPFDCASLREDYQTQLSDNIALDCKFPVEVPDER</sequence>
<keyword evidence="2" id="KW-0328">Glycosyltransferase</keyword>
<dbReference type="EMBL" id="KE346370">
    <property type="protein sequence ID" value="KJE96056.1"/>
    <property type="molecule type" value="Genomic_DNA"/>
</dbReference>
<dbReference type="GO" id="GO:0005794">
    <property type="term" value="C:Golgi apparatus"/>
    <property type="evidence" value="ECO:0007669"/>
    <property type="project" value="TreeGrafter"/>
</dbReference>
<name>A0A0D2ULU3_CAPO3</name>
<dbReference type="Gene3D" id="3.90.550.10">
    <property type="entry name" value="Spore Coat Polysaccharide Biosynthesis Protein SpsA, Chain A"/>
    <property type="match status" value="1"/>
</dbReference>
<reference evidence="6" key="1">
    <citation type="submission" date="2011-02" db="EMBL/GenBank/DDBJ databases">
        <title>The Genome Sequence of Capsaspora owczarzaki ATCC 30864.</title>
        <authorList>
            <person name="Russ C."/>
            <person name="Cuomo C."/>
            <person name="Burger G."/>
            <person name="Gray M.W."/>
            <person name="Holland P.W.H."/>
            <person name="King N."/>
            <person name="Lang F.B.F."/>
            <person name="Roger A.J."/>
            <person name="Ruiz-Trillo I."/>
            <person name="Young S.K."/>
            <person name="Zeng Q."/>
            <person name="Gargeya S."/>
            <person name="Alvarado L."/>
            <person name="Berlin A."/>
            <person name="Chapman S.B."/>
            <person name="Chen Z."/>
            <person name="Freedman E."/>
            <person name="Gellesch M."/>
            <person name="Goldberg J."/>
            <person name="Griggs A."/>
            <person name="Gujja S."/>
            <person name="Heilman E."/>
            <person name="Heiman D."/>
            <person name="Howarth C."/>
            <person name="Mehta T."/>
            <person name="Neiman D."/>
            <person name="Pearson M."/>
            <person name="Roberts A."/>
            <person name="Saif S."/>
            <person name="Shea T."/>
            <person name="Shenoy N."/>
            <person name="Sisk P."/>
            <person name="Stolte C."/>
            <person name="Sykes S."/>
            <person name="White J."/>
            <person name="Yandava C."/>
            <person name="Haas B."/>
            <person name="Nusbaum C."/>
            <person name="Birren B."/>
        </authorList>
    </citation>
    <scope>NUCLEOTIDE SEQUENCE</scope>
    <source>
        <strain evidence="6">ATCC 30864</strain>
    </source>
</reference>
<dbReference type="OMA" id="YKQHSNI"/>
<evidence type="ECO:0000313" key="5">
    <source>
        <dbReference type="EMBL" id="KJE96056.1"/>
    </source>
</evidence>
<proteinExistence type="inferred from homology"/>
<dbReference type="InParanoid" id="A0A0D2ULU3"/>
<evidence type="ECO:0000256" key="1">
    <source>
        <dbReference type="ARBA" id="ARBA00006351"/>
    </source>
</evidence>
<gene>
    <name evidence="5" type="ORF">CAOG_006429</name>
</gene>
<dbReference type="InterPro" id="IPR050748">
    <property type="entry name" value="Glycosyltrans_8_dom-fam"/>
</dbReference>
<dbReference type="Proteomes" id="UP000008743">
    <property type="component" value="Unassembled WGS sequence"/>
</dbReference>
<evidence type="ECO:0000256" key="2">
    <source>
        <dbReference type="ARBA" id="ARBA00022676"/>
    </source>
</evidence>
<organism evidence="5 6">
    <name type="scientific">Capsaspora owczarzaki (strain ATCC 30864)</name>
    <dbReference type="NCBI Taxonomy" id="595528"/>
    <lineage>
        <taxon>Eukaryota</taxon>
        <taxon>Filasterea</taxon>
        <taxon>Capsaspora</taxon>
    </lineage>
</organism>
<accession>A0A0D2ULU3</accession>
<dbReference type="InterPro" id="IPR002495">
    <property type="entry name" value="Glyco_trans_8"/>
</dbReference>